<keyword evidence="6 10" id="KW-1133">Transmembrane helix</keyword>
<dbReference type="FunFam" id="2.60.40.10:FF:001015">
    <property type="entry name" value="tyrosine-protein phosphatase Lar isoform X4"/>
    <property type="match status" value="1"/>
</dbReference>
<dbReference type="STRING" id="610380.E2BS16"/>
<dbReference type="InterPro" id="IPR003961">
    <property type="entry name" value="FN3_dom"/>
</dbReference>
<dbReference type="Proteomes" id="UP000008237">
    <property type="component" value="Unassembled WGS sequence"/>
</dbReference>
<dbReference type="PANTHER" id="PTHR46957">
    <property type="entry name" value="CYTOKINE RECEPTOR"/>
    <property type="match status" value="1"/>
</dbReference>
<dbReference type="InterPro" id="IPR036116">
    <property type="entry name" value="FN3_sf"/>
</dbReference>
<feature type="transmembrane region" description="Helical" evidence="10">
    <location>
        <begin position="725"/>
        <end position="748"/>
    </location>
</feature>
<dbReference type="PANTHER" id="PTHR46957:SF6">
    <property type="entry name" value="PROTEIN-TYROSINE-PHOSPHATASE"/>
    <property type="match status" value="1"/>
</dbReference>
<feature type="compositionally biased region" description="Basic and acidic residues" evidence="9">
    <location>
        <begin position="690"/>
        <end position="700"/>
    </location>
</feature>
<feature type="domain" description="Tyrosine specific protein phosphatases" evidence="12">
    <location>
        <begin position="995"/>
        <end position="1066"/>
    </location>
</feature>
<evidence type="ECO:0000256" key="8">
    <source>
        <dbReference type="ARBA" id="ARBA00023180"/>
    </source>
</evidence>
<feature type="domain" description="Fibronectin type-III" evidence="13">
    <location>
        <begin position="83"/>
        <end position="177"/>
    </location>
</feature>
<evidence type="ECO:0000259" key="12">
    <source>
        <dbReference type="PROSITE" id="PS50056"/>
    </source>
</evidence>
<dbReference type="InParanoid" id="E2BS16"/>
<dbReference type="PRINTS" id="PR00014">
    <property type="entry name" value="FNTYPEIII"/>
</dbReference>
<feature type="domain" description="Tyrosine-protein phosphatase" evidence="11">
    <location>
        <begin position="820"/>
        <end position="1075"/>
    </location>
</feature>
<dbReference type="Gene3D" id="3.90.190.10">
    <property type="entry name" value="Protein tyrosine phosphatase superfamily"/>
    <property type="match status" value="2"/>
</dbReference>
<dbReference type="CDD" id="cd00063">
    <property type="entry name" value="FN3"/>
    <property type="match status" value="5"/>
</dbReference>
<dbReference type="PROSITE" id="PS50055">
    <property type="entry name" value="TYR_PHOSPHATASE_PTP"/>
    <property type="match status" value="2"/>
</dbReference>
<dbReference type="GO" id="GO:0048666">
    <property type="term" value="P:neuron development"/>
    <property type="evidence" value="ECO:0007669"/>
    <property type="project" value="UniProtKB-ARBA"/>
</dbReference>
<keyword evidence="2 10" id="KW-0812">Transmembrane</keyword>
<dbReference type="FunCoup" id="E2BS16">
    <property type="interactions" value="235"/>
</dbReference>
<dbReference type="FunFam" id="2.60.40.10:FF:001000">
    <property type="entry name" value="tyrosine-protein phosphatase Lar isoform X3"/>
    <property type="match status" value="1"/>
</dbReference>
<dbReference type="SMART" id="SM00194">
    <property type="entry name" value="PTPc"/>
    <property type="match status" value="2"/>
</dbReference>
<dbReference type="InterPro" id="IPR050713">
    <property type="entry name" value="RTP_Phos/Ushers"/>
</dbReference>
<evidence type="ECO:0000313" key="14">
    <source>
        <dbReference type="EMBL" id="EFN81532.1"/>
    </source>
</evidence>
<evidence type="ECO:0000256" key="2">
    <source>
        <dbReference type="ARBA" id="ARBA00022692"/>
    </source>
</evidence>
<keyword evidence="15" id="KW-1185">Reference proteome</keyword>
<dbReference type="PROSITE" id="PS50056">
    <property type="entry name" value="TYR_PHOSPHATASE_2"/>
    <property type="match status" value="2"/>
</dbReference>
<keyword evidence="4" id="KW-0378">Hydrolase</keyword>
<dbReference type="OMA" id="QCEPISS"/>
<dbReference type="EMBL" id="GL450107">
    <property type="protein sequence ID" value="EFN81532.1"/>
    <property type="molecule type" value="Genomic_DNA"/>
</dbReference>
<feature type="region of interest" description="Disordered" evidence="9">
    <location>
        <begin position="690"/>
        <end position="719"/>
    </location>
</feature>
<dbReference type="FunFam" id="2.60.40.10:FF:001130">
    <property type="entry name" value="tyrosine-protein phosphatase Lar isoform X3"/>
    <property type="match status" value="1"/>
</dbReference>
<organism evidence="15">
    <name type="scientific">Harpegnathos saltator</name>
    <name type="common">Jerdon's jumping ant</name>
    <dbReference type="NCBI Taxonomy" id="610380"/>
    <lineage>
        <taxon>Eukaryota</taxon>
        <taxon>Metazoa</taxon>
        <taxon>Ecdysozoa</taxon>
        <taxon>Arthropoda</taxon>
        <taxon>Hexapoda</taxon>
        <taxon>Insecta</taxon>
        <taxon>Pterygota</taxon>
        <taxon>Neoptera</taxon>
        <taxon>Endopterygota</taxon>
        <taxon>Hymenoptera</taxon>
        <taxon>Apocrita</taxon>
        <taxon>Aculeata</taxon>
        <taxon>Formicoidea</taxon>
        <taxon>Formicidae</taxon>
        <taxon>Ponerinae</taxon>
        <taxon>Ponerini</taxon>
        <taxon>Harpegnathos</taxon>
    </lineage>
</organism>
<feature type="domain" description="Tyrosine specific protein phosphatases" evidence="12">
    <location>
        <begin position="1283"/>
        <end position="1356"/>
    </location>
</feature>
<evidence type="ECO:0000256" key="1">
    <source>
        <dbReference type="ARBA" id="ARBA00004479"/>
    </source>
</evidence>
<evidence type="ECO:0000313" key="15">
    <source>
        <dbReference type="Proteomes" id="UP000008237"/>
    </source>
</evidence>
<evidence type="ECO:0000256" key="10">
    <source>
        <dbReference type="SAM" id="Phobius"/>
    </source>
</evidence>
<dbReference type="Pfam" id="PF00102">
    <property type="entry name" value="Y_phosphatase"/>
    <property type="match status" value="2"/>
</dbReference>
<dbReference type="InterPro" id="IPR029021">
    <property type="entry name" value="Prot-tyrosine_phosphatase-like"/>
</dbReference>
<feature type="domain" description="Fibronectin type-III" evidence="13">
    <location>
        <begin position="372"/>
        <end position="474"/>
    </location>
</feature>
<keyword evidence="8" id="KW-0325">Glycoprotein</keyword>
<feature type="compositionally biased region" description="Pro residues" evidence="9">
    <location>
        <begin position="701"/>
        <end position="710"/>
    </location>
</feature>
<dbReference type="PROSITE" id="PS00383">
    <property type="entry name" value="TYR_PHOSPHATASE_1"/>
    <property type="match status" value="2"/>
</dbReference>
<dbReference type="Gene3D" id="2.60.40.10">
    <property type="entry name" value="Immunoglobulins"/>
    <property type="match status" value="5"/>
</dbReference>
<comment type="subcellular location">
    <subcellularLocation>
        <location evidence="1">Membrane</location>
        <topology evidence="1">Single-pass type I membrane protein</topology>
    </subcellularLocation>
</comment>
<evidence type="ECO:0000256" key="4">
    <source>
        <dbReference type="ARBA" id="ARBA00022801"/>
    </source>
</evidence>
<keyword evidence="3" id="KW-0732">Signal</keyword>
<dbReference type="GO" id="GO:0016020">
    <property type="term" value="C:membrane"/>
    <property type="evidence" value="ECO:0007669"/>
    <property type="project" value="UniProtKB-SubCell"/>
</dbReference>
<dbReference type="InterPro" id="IPR003595">
    <property type="entry name" value="Tyr_Pase_cat"/>
</dbReference>
<proteinExistence type="predicted"/>
<dbReference type="Pfam" id="PF00041">
    <property type="entry name" value="fn3"/>
    <property type="match status" value="5"/>
</dbReference>
<feature type="domain" description="Fibronectin type-III" evidence="13">
    <location>
        <begin position="1"/>
        <end position="78"/>
    </location>
</feature>
<sequence length="1374" mass="155556">MSVCAISIRVTPLSLHRFHQGKDLLNEPIRRDVHEDGVLEVNITGLQPDTRYSVQVAALTRKGDGDRSVPVHIKTPGGVPNRPQVNVKVLSRGPDVLELEWAAPTQTYGNLLGYRIRYGIKNQTLKEEFIDNMNQHTYKITDLGEQGVDYEFRVAGKNNIGYGQETVRYWFSPEGEPTGPPTNLSYFFQTPDTVCVTWDKPQRQHRNGQIIGYDVQFNKKNDHSTTIDRNTTKTRAVFTDLEENTEYVFHVRAHTSQGSGPYSEKITIITEKDIGRAPMSVRAVATSDSSVEVWWEPVPNRGKIVGYQIFYTTTAVEDLDEWKQKSVGLTESADLINLEKFTQYAITVAARYKTGLGRLSEKVTVKVKPEDVPLNLRAPDSSTHSMTLSWTPPIRLTPIKYKVSFDAVKEFVDSQGITQTQIVPRRQILLEPQVTSTTINELQPFTTYNVNVSAVPRDSQYRPPAKITVTTQMAAPKPMVKPDFYGVVNGEEIQVILPQASEEYGPISHYYLIVVPEDKSTADKQPDELTEDMITGKGAKQERENAPYIAAKFPHRDIPYTFHLGSGDIYEGYENRKLVKNKRYRIFVRAVVDTPRKRLLPPLPSALLTCGYLPLPFLTPGPAASSAASIVSAPDLRLFAATLSLTSGSEAAPAASSVNAPDLRLFAAYPTFPDHLYTSSPFSEYLSLDMREVPPGEPPRRPNPNTPPDGNPEVSVKTSGQEPGMLWVVGPIIAALMVSVCFVLLFVIKKRRQPCKAPDQAAVTRPLMAADISSNHAPSDPVEMRRLNFQTPGMISHPPIPISELGNHIERLKANDNLKFSQEYESIEPGQQFTWDHSNMEVNASKNRYANVIAYDHSRVILQTVDGMPGSDYINANYCDGYRKQNAYVATQGPLQETFGDFWRMCWELRTSTIVMMTKLEERTRIKCDQYWPTRGSETYGQMTVTISDVQELATYCIRTFQVCRAGYSERREIKQLQFTAWPDHGVPEHPAPFLQFLRRVRSLNVPDSGPLVVHCSAGVGRTGCFIVIDSMLERIKHEKMIDIYGHVTCLRAQRNYMVQTEDQYIFIHDALLEAVICGNTEVPARNLHSHIQKLMQPEIDNITGMELEFKKLSNIKADSTRFISANLPCNKHKNRLVHILPYECTRVCLQPQRNIEGSDYINASLIDGYRYRGAYIATQGPLCDTTDDFWRMLWEHNSTIVVMLTKLKEMGREKCHQYWPSDRSIRYQCFVVDPIAEYNMPQYILREFKVTDARDGASRTVRQFQFIDWPEQGVPKSGDGFIDFIGQVHKTKEQFGQDGPITVHCSAGVGRTGVFITLSIVLERMQYEGVVDIFQTVRILRTQRPAMVQTEDQYQFCYRSSLEYLGSFDHYAN</sequence>
<evidence type="ECO:0000259" key="11">
    <source>
        <dbReference type="PROSITE" id="PS50055"/>
    </source>
</evidence>
<protein>
    <submittedName>
        <fullName evidence="14">Tyrosine-protein phosphatase Lar</fullName>
    </submittedName>
</protein>
<dbReference type="PRINTS" id="PR00700">
    <property type="entry name" value="PRTYPHPHTASE"/>
</dbReference>
<dbReference type="PROSITE" id="PS50853">
    <property type="entry name" value="FN3"/>
    <property type="match status" value="5"/>
</dbReference>
<dbReference type="SUPFAM" id="SSF52799">
    <property type="entry name" value="(Phosphotyrosine protein) phosphatases II"/>
    <property type="match status" value="2"/>
</dbReference>
<dbReference type="InterPro" id="IPR013783">
    <property type="entry name" value="Ig-like_fold"/>
</dbReference>
<keyword evidence="7 10" id="KW-0472">Membrane</keyword>
<keyword evidence="5" id="KW-0904">Protein phosphatase</keyword>
<evidence type="ECO:0000259" key="13">
    <source>
        <dbReference type="PROSITE" id="PS50853"/>
    </source>
</evidence>
<evidence type="ECO:0000256" key="5">
    <source>
        <dbReference type="ARBA" id="ARBA00022912"/>
    </source>
</evidence>
<dbReference type="OrthoDB" id="10253954at2759"/>
<evidence type="ECO:0000256" key="3">
    <source>
        <dbReference type="ARBA" id="ARBA00022729"/>
    </source>
</evidence>
<feature type="domain" description="Fibronectin type-III" evidence="13">
    <location>
        <begin position="277"/>
        <end position="370"/>
    </location>
</feature>
<evidence type="ECO:0000256" key="6">
    <source>
        <dbReference type="ARBA" id="ARBA00022989"/>
    </source>
</evidence>
<accession>E2BS16</accession>
<feature type="domain" description="Fibronectin type-III" evidence="13">
    <location>
        <begin position="180"/>
        <end position="273"/>
    </location>
</feature>
<dbReference type="CDD" id="cd14553">
    <property type="entry name" value="R-PTPc-LAR-1"/>
    <property type="match status" value="1"/>
</dbReference>
<dbReference type="InterPro" id="IPR016130">
    <property type="entry name" value="Tyr_Pase_AS"/>
</dbReference>
<dbReference type="GO" id="GO:0009653">
    <property type="term" value="P:anatomical structure morphogenesis"/>
    <property type="evidence" value="ECO:0007669"/>
    <property type="project" value="UniProtKB-ARBA"/>
</dbReference>
<dbReference type="SMART" id="SM00404">
    <property type="entry name" value="PTPc_motif"/>
    <property type="match status" value="2"/>
</dbReference>
<gene>
    <name evidence="14" type="ORF">EAI_11459</name>
</gene>
<dbReference type="SMART" id="SM00060">
    <property type="entry name" value="FN3"/>
    <property type="match status" value="5"/>
</dbReference>
<dbReference type="InterPro" id="IPR000242">
    <property type="entry name" value="PTP_cat"/>
</dbReference>
<dbReference type="FunFam" id="3.90.190.10:FF:000002">
    <property type="entry name" value="receptor-type tyrosine-protein phosphatase delta isoform X2"/>
    <property type="match status" value="1"/>
</dbReference>
<dbReference type="GO" id="GO:0004725">
    <property type="term" value="F:protein tyrosine phosphatase activity"/>
    <property type="evidence" value="ECO:0007669"/>
    <property type="project" value="InterPro"/>
</dbReference>
<evidence type="ECO:0000256" key="9">
    <source>
        <dbReference type="SAM" id="MobiDB-lite"/>
    </source>
</evidence>
<dbReference type="InterPro" id="IPR000387">
    <property type="entry name" value="Tyr_Pase_dom"/>
</dbReference>
<dbReference type="SUPFAM" id="SSF49265">
    <property type="entry name" value="Fibronectin type III"/>
    <property type="match status" value="4"/>
</dbReference>
<evidence type="ECO:0000256" key="7">
    <source>
        <dbReference type="ARBA" id="ARBA00023136"/>
    </source>
</evidence>
<feature type="domain" description="Tyrosine-protein phosphatase" evidence="11">
    <location>
        <begin position="1106"/>
        <end position="1365"/>
    </location>
</feature>
<dbReference type="FunFam" id="3.90.190.10:FF:000151">
    <property type="entry name" value="Receptor-type tyrosine-protein phosphatase S"/>
    <property type="match status" value="1"/>
</dbReference>
<reference evidence="14 15" key="1">
    <citation type="journal article" date="2010" name="Science">
        <title>Genomic comparison of the ants Camponotus floridanus and Harpegnathos saltator.</title>
        <authorList>
            <person name="Bonasio R."/>
            <person name="Zhang G."/>
            <person name="Ye C."/>
            <person name="Mutti N.S."/>
            <person name="Fang X."/>
            <person name="Qin N."/>
            <person name="Donahue G."/>
            <person name="Yang P."/>
            <person name="Li Q."/>
            <person name="Li C."/>
            <person name="Zhang P."/>
            <person name="Huang Z."/>
            <person name="Berger S.L."/>
            <person name="Reinberg D."/>
            <person name="Wang J."/>
            <person name="Liebig J."/>
        </authorList>
    </citation>
    <scope>NUCLEOTIDE SEQUENCE [LARGE SCALE GENOMIC DNA]</scope>
    <source>
        <strain evidence="14 15">R22 G/1</strain>
    </source>
</reference>
<name>E2BS16_HARSA</name>